<dbReference type="Gene3D" id="1.10.287.470">
    <property type="entry name" value="Helix hairpin bin"/>
    <property type="match status" value="1"/>
</dbReference>
<proteinExistence type="inferred from homology"/>
<feature type="chain" id="PRO_5045707674" evidence="3">
    <location>
        <begin position="38"/>
        <end position="421"/>
    </location>
</feature>
<keyword evidence="3" id="KW-0732">Signal</keyword>
<dbReference type="InterPro" id="IPR058624">
    <property type="entry name" value="MdtA-like_HH"/>
</dbReference>
<dbReference type="PANTHER" id="PTHR30158">
    <property type="entry name" value="ACRA/E-RELATED COMPONENT OF DRUG EFFLUX TRANSPORTER"/>
    <property type="match status" value="1"/>
</dbReference>
<feature type="signal peptide" evidence="3">
    <location>
        <begin position="1"/>
        <end position="37"/>
    </location>
</feature>
<dbReference type="Proteomes" id="UP001499959">
    <property type="component" value="Unassembled WGS sequence"/>
</dbReference>
<dbReference type="InterPro" id="IPR006143">
    <property type="entry name" value="RND_pump_MFP"/>
</dbReference>
<evidence type="ECO:0000259" key="4">
    <source>
        <dbReference type="Pfam" id="PF25876"/>
    </source>
</evidence>
<keyword evidence="8" id="KW-1185">Reference proteome</keyword>
<feature type="domain" description="Multidrug resistance protein MdtA-like barrel-sandwich hybrid" evidence="5">
    <location>
        <begin position="73"/>
        <end position="212"/>
    </location>
</feature>
<dbReference type="Pfam" id="PF25876">
    <property type="entry name" value="HH_MFP_RND"/>
    <property type="match status" value="1"/>
</dbReference>
<evidence type="ECO:0000256" key="2">
    <source>
        <dbReference type="ARBA" id="ARBA00009477"/>
    </source>
</evidence>
<feature type="domain" description="Multidrug resistance protein MdtA-like beta-barrel" evidence="6">
    <location>
        <begin position="220"/>
        <end position="304"/>
    </location>
</feature>
<dbReference type="Pfam" id="PF25944">
    <property type="entry name" value="Beta-barrel_RND"/>
    <property type="match status" value="1"/>
</dbReference>
<feature type="domain" description="Multidrug resistance protein MdtA-like alpha-helical hairpin" evidence="4">
    <location>
        <begin position="114"/>
        <end position="183"/>
    </location>
</feature>
<dbReference type="SUPFAM" id="SSF111369">
    <property type="entry name" value="HlyD-like secretion proteins"/>
    <property type="match status" value="1"/>
</dbReference>
<dbReference type="Pfam" id="PF25917">
    <property type="entry name" value="BSH_RND"/>
    <property type="match status" value="1"/>
</dbReference>
<accession>A0ABP9AIR9</accession>
<comment type="subcellular location">
    <subcellularLocation>
        <location evidence="1">Cell inner membrane</location>
        <topology evidence="1">Lipid-anchor</topology>
    </subcellularLocation>
</comment>
<evidence type="ECO:0000259" key="6">
    <source>
        <dbReference type="Pfam" id="PF25944"/>
    </source>
</evidence>
<evidence type="ECO:0000256" key="3">
    <source>
        <dbReference type="SAM" id="SignalP"/>
    </source>
</evidence>
<name>A0ABP9AIR9_9GAMM</name>
<dbReference type="InterPro" id="IPR058625">
    <property type="entry name" value="MdtA-like_BSH"/>
</dbReference>
<comment type="similarity">
    <text evidence="2">Belongs to the membrane fusion protein (MFP) (TC 8.A.1) family.</text>
</comment>
<dbReference type="Gene3D" id="2.40.30.170">
    <property type="match status" value="1"/>
</dbReference>
<evidence type="ECO:0000313" key="8">
    <source>
        <dbReference type="Proteomes" id="UP001499959"/>
    </source>
</evidence>
<dbReference type="EMBL" id="BAABJE010000001">
    <property type="protein sequence ID" value="GAA4781981.1"/>
    <property type="molecule type" value="Genomic_DNA"/>
</dbReference>
<gene>
    <name evidence="7" type="ORF">GCM10023307_03090</name>
</gene>
<sequence>MMSARSQRRMHGGLPLLPLTVSLLVAAVVSACSGSQASPGADMPPPPDVSVAQVISRNVKQWDDFTGRVSAVETVQLRPRVSGYVERVAYREGDEVRKGQLLFLIDQRPYRAALAQAEAQLERARSEARLARSQDVRAQTLIDAKAISREEFDTRKAATAQSDAVVRAAEAAVAAARLDLQFTEVRSPIDGRAGRALATVGNLAQADATMLTTVVSLDPVHVYFESDEQAFLRYAGLARTGQRDATRNPVRVGLADETGYPHAGTVDFIDNQVDPATGTIRARAVLPNPDRVFTPGLFARVQLEGSAEFKALLIDDKAVLTDQDRKYVYVLGPGNTAVRRDVVLGRTIEIPGSGPGQALRVVQSGLTAQDKVIVNGVQKVFFPGMPVKPQMVAMTGTATKPAVAVAKNAAPAAEPTAARTQ</sequence>
<evidence type="ECO:0000313" key="7">
    <source>
        <dbReference type="EMBL" id="GAA4781981.1"/>
    </source>
</evidence>
<dbReference type="PROSITE" id="PS51257">
    <property type="entry name" value="PROKAR_LIPOPROTEIN"/>
    <property type="match status" value="1"/>
</dbReference>
<dbReference type="InterPro" id="IPR058626">
    <property type="entry name" value="MdtA-like_b-barrel"/>
</dbReference>
<dbReference type="Gene3D" id="2.40.420.20">
    <property type="match status" value="1"/>
</dbReference>
<dbReference type="PANTHER" id="PTHR30158:SF26">
    <property type="entry name" value="RESISTANCE-NODULATION-CELL DIVISION (RND) MULTIDRUG EFFLUX MEMBRANE FUSION PROTEIN MEXE"/>
    <property type="match status" value="1"/>
</dbReference>
<evidence type="ECO:0000259" key="5">
    <source>
        <dbReference type="Pfam" id="PF25917"/>
    </source>
</evidence>
<evidence type="ECO:0000256" key="1">
    <source>
        <dbReference type="ARBA" id="ARBA00004519"/>
    </source>
</evidence>
<comment type="caution">
    <text evidence="7">The sequence shown here is derived from an EMBL/GenBank/DDBJ whole genome shotgun (WGS) entry which is preliminary data.</text>
</comment>
<reference evidence="8" key="1">
    <citation type="journal article" date="2019" name="Int. J. Syst. Evol. Microbiol.">
        <title>The Global Catalogue of Microorganisms (GCM) 10K type strain sequencing project: providing services to taxonomists for standard genome sequencing and annotation.</title>
        <authorList>
            <consortium name="The Broad Institute Genomics Platform"/>
            <consortium name="The Broad Institute Genome Sequencing Center for Infectious Disease"/>
            <person name="Wu L."/>
            <person name="Ma J."/>
        </authorList>
    </citation>
    <scope>NUCLEOTIDE SEQUENCE [LARGE SCALE GENOMIC DNA]</scope>
    <source>
        <strain evidence="8">JCM 18204</strain>
    </source>
</reference>
<organism evidence="7 8">
    <name type="scientific">Lysobacter hankyongensis</name>
    <dbReference type="NCBI Taxonomy" id="1176535"/>
    <lineage>
        <taxon>Bacteria</taxon>
        <taxon>Pseudomonadati</taxon>
        <taxon>Pseudomonadota</taxon>
        <taxon>Gammaproteobacteria</taxon>
        <taxon>Lysobacterales</taxon>
        <taxon>Lysobacteraceae</taxon>
        <taxon>Lysobacter</taxon>
    </lineage>
</organism>
<dbReference type="NCBIfam" id="TIGR01730">
    <property type="entry name" value="RND_mfp"/>
    <property type="match status" value="1"/>
</dbReference>
<protein>
    <submittedName>
        <fullName evidence="7">Efflux RND transporter periplasmic adaptor subunit</fullName>
    </submittedName>
</protein>
<dbReference type="Gene3D" id="2.40.50.100">
    <property type="match status" value="1"/>
</dbReference>